<reference evidence="1 2" key="1">
    <citation type="journal article" date="2019" name="Nat. Ecol. Evol.">
        <title>Megaphylogeny resolves global patterns of mushroom evolution.</title>
        <authorList>
            <person name="Varga T."/>
            <person name="Krizsan K."/>
            <person name="Foldi C."/>
            <person name="Dima B."/>
            <person name="Sanchez-Garcia M."/>
            <person name="Sanchez-Ramirez S."/>
            <person name="Szollosi G.J."/>
            <person name="Szarkandi J.G."/>
            <person name="Papp V."/>
            <person name="Albert L."/>
            <person name="Andreopoulos W."/>
            <person name="Angelini C."/>
            <person name="Antonin V."/>
            <person name="Barry K.W."/>
            <person name="Bougher N.L."/>
            <person name="Buchanan P."/>
            <person name="Buyck B."/>
            <person name="Bense V."/>
            <person name="Catcheside P."/>
            <person name="Chovatia M."/>
            <person name="Cooper J."/>
            <person name="Damon W."/>
            <person name="Desjardin D."/>
            <person name="Finy P."/>
            <person name="Geml J."/>
            <person name="Haridas S."/>
            <person name="Hughes K."/>
            <person name="Justo A."/>
            <person name="Karasinski D."/>
            <person name="Kautmanova I."/>
            <person name="Kiss B."/>
            <person name="Kocsube S."/>
            <person name="Kotiranta H."/>
            <person name="LaButti K.M."/>
            <person name="Lechner B.E."/>
            <person name="Liimatainen K."/>
            <person name="Lipzen A."/>
            <person name="Lukacs Z."/>
            <person name="Mihaltcheva S."/>
            <person name="Morgado L.N."/>
            <person name="Niskanen T."/>
            <person name="Noordeloos M.E."/>
            <person name="Ohm R.A."/>
            <person name="Ortiz-Santana B."/>
            <person name="Ovrebo C."/>
            <person name="Racz N."/>
            <person name="Riley R."/>
            <person name="Savchenko A."/>
            <person name="Shiryaev A."/>
            <person name="Soop K."/>
            <person name="Spirin V."/>
            <person name="Szebenyi C."/>
            <person name="Tomsovsky M."/>
            <person name="Tulloss R.E."/>
            <person name="Uehling J."/>
            <person name="Grigoriev I.V."/>
            <person name="Vagvolgyi C."/>
            <person name="Papp T."/>
            <person name="Martin F.M."/>
            <person name="Miettinen O."/>
            <person name="Hibbett D.S."/>
            <person name="Nagy L.G."/>
        </authorList>
    </citation>
    <scope>NUCLEOTIDE SEQUENCE [LARGE SCALE GENOMIC DNA]</scope>
    <source>
        <strain evidence="1 2">NL-1719</strain>
    </source>
</reference>
<evidence type="ECO:0000313" key="1">
    <source>
        <dbReference type="EMBL" id="TFK71440.1"/>
    </source>
</evidence>
<protein>
    <submittedName>
        <fullName evidence="1">Uncharacterized protein</fullName>
    </submittedName>
</protein>
<accession>A0ACD3B022</accession>
<keyword evidence="2" id="KW-1185">Reference proteome</keyword>
<organism evidence="1 2">
    <name type="scientific">Pluteus cervinus</name>
    <dbReference type="NCBI Taxonomy" id="181527"/>
    <lineage>
        <taxon>Eukaryota</taxon>
        <taxon>Fungi</taxon>
        <taxon>Dikarya</taxon>
        <taxon>Basidiomycota</taxon>
        <taxon>Agaricomycotina</taxon>
        <taxon>Agaricomycetes</taxon>
        <taxon>Agaricomycetidae</taxon>
        <taxon>Agaricales</taxon>
        <taxon>Pluteineae</taxon>
        <taxon>Pluteaceae</taxon>
        <taxon>Pluteus</taxon>
    </lineage>
</organism>
<dbReference type="EMBL" id="ML208298">
    <property type="protein sequence ID" value="TFK71440.1"/>
    <property type="molecule type" value="Genomic_DNA"/>
</dbReference>
<dbReference type="Proteomes" id="UP000308600">
    <property type="component" value="Unassembled WGS sequence"/>
</dbReference>
<gene>
    <name evidence="1" type="ORF">BDN72DRAFT_877163</name>
</gene>
<name>A0ACD3B022_9AGAR</name>
<evidence type="ECO:0000313" key="2">
    <source>
        <dbReference type="Proteomes" id="UP000308600"/>
    </source>
</evidence>
<sequence length="316" mass="36005">MPLECSICLSAFKDPVCIPCGHIYCKKCLTDHVNLPTNDDLNSSCPICRAQFTTVMPDLTYLPKKYHQYVIPSVRQVYIDTSGERTLKKKITQAEERIRALEREKAQLLIEGNRDKATLQIHAAREREATSQARIAGERLNRLTRLRNEDSEVATRDINEAYRERDHIQAQYDDLQQQFDELAQKFKAQATKNENRDKRSRSSVPNSLPAAEPTAGSPRSASETLINWDIGSMTYSLVSTQIPLEPLSPSFDPPHTQSARVARKIRPLPRLRRTREDPPAEQSLSLPPHFDKRPRYSEPGPSTQRLSQSMSSRPRS</sequence>
<proteinExistence type="predicted"/>